<dbReference type="InterPro" id="IPR051257">
    <property type="entry name" value="Diverse_CBS-Domain"/>
</dbReference>
<reference evidence="4" key="1">
    <citation type="journal article" date="2013" name="Int. J. Syst. Evol. Microbiol.">
        <title>Aestuariibaculum suncheonense gen. nov., sp. nov., a marine bacterium of the family Flavobacteriaceae isolated from a tidal flat and emended descriptions of the genera Gaetbulibacter and Tamlana.</title>
        <authorList>
            <person name="Jeong S.H."/>
            <person name="Park M.S."/>
            <person name="Jin H.M."/>
            <person name="Lee K."/>
            <person name="Park W."/>
            <person name="Jeon C.O."/>
        </authorList>
    </citation>
    <scope>NUCLEOTIDE SEQUENCE</scope>
    <source>
        <strain evidence="4">SC17</strain>
    </source>
</reference>
<reference evidence="4" key="2">
    <citation type="submission" date="2020-09" db="EMBL/GenBank/DDBJ databases">
        <authorList>
            <person name="Wu Z."/>
        </authorList>
    </citation>
    <scope>NUCLEOTIDE SEQUENCE</scope>
    <source>
        <strain evidence="4">SC17</strain>
    </source>
</reference>
<evidence type="ECO:0000256" key="1">
    <source>
        <dbReference type="ARBA" id="ARBA00023122"/>
    </source>
</evidence>
<name>A0A8J6QKH4_9FLAO</name>
<dbReference type="SUPFAM" id="SSF54631">
    <property type="entry name" value="CBS-domain pair"/>
    <property type="match status" value="1"/>
</dbReference>
<accession>A0A8J6QKH4</accession>
<evidence type="ECO:0000259" key="3">
    <source>
        <dbReference type="PROSITE" id="PS51371"/>
    </source>
</evidence>
<evidence type="ECO:0000313" key="4">
    <source>
        <dbReference type="EMBL" id="MBD0836346.1"/>
    </source>
</evidence>
<gene>
    <name evidence="4" type="ORF">ICJ84_12965</name>
</gene>
<evidence type="ECO:0000313" key="5">
    <source>
        <dbReference type="Proteomes" id="UP000602057"/>
    </source>
</evidence>
<sequence>MIRTTPVSMIMTTPVITLKENDNLDIAEHLFKANHIRHIPVVSGFYVKGMLSYSDLLRLSFADLAENQDDDTDILVYKMFKVKQVMTKNVLTVSSTSTIKEVAEIFTEHEFHALPVVDSNRLVGIVTTTDLIKYLLNHF</sequence>
<protein>
    <submittedName>
        <fullName evidence="4">CBS domain-containing protein</fullName>
    </submittedName>
</protein>
<dbReference type="AlphaFoldDB" id="A0A8J6QKH4"/>
<feature type="domain" description="CBS" evidence="3">
    <location>
        <begin position="11"/>
        <end position="66"/>
    </location>
</feature>
<dbReference type="InterPro" id="IPR046342">
    <property type="entry name" value="CBS_dom_sf"/>
</dbReference>
<dbReference type="CDD" id="cd04584">
    <property type="entry name" value="CBS_pair_AcuB_like"/>
    <property type="match status" value="1"/>
</dbReference>
<organism evidence="4 5">
    <name type="scientific">Aestuariibaculum suncheonense</name>
    <dbReference type="NCBI Taxonomy" id="1028745"/>
    <lineage>
        <taxon>Bacteria</taxon>
        <taxon>Pseudomonadati</taxon>
        <taxon>Bacteroidota</taxon>
        <taxon>Flavobacteriia</taxon>
        <taxon>Flavobacteriales</taxon>
        <taxon>Flavobacteriaceae</taxon>
    </lineage>
</organism>
<dbReference type="Gene3D" id="3.10.580.10">
    <property type="entry name" value="CBS-domain"/>
    <property type="match status" value="1"/>
</dbReference>
<dbReference type="PROSITE" id="PS51371">
    <property type="entry name" value="CBS"/>
    <property type="match status" value="2"/>
</dbReference>
<dbReference type="InterPro" id="IPR000644">
    <property type="entry name" value="CBS_dom"/>
</dbReference>
<keyword evidence="5" id="KW-1185">Reference proteome</keyword>
<dbReference type="Pfam" id="PF00571">
    <property type="entry name" value="CBS"/>
    <property type="match status" value="2"/>
</dbReference>
<dbReference type="RefSeq" id="WP_188216842.1">
    <property type="nucleotide sequence ID" value="NZ_BAABGH010000002.1"/>
</dbReference>
<dbReference type="Proteomes" id="UP000602057">
    <property type="component" value="Unassembled WGS sequence"/>
</dbReference>
<keyword evidence="1 2" id="KW-0129">CBS domain</keyword>
<dbReference type="SMART" id="SM00116">
    <property type="entry name" value="CBS"/>
    <property type="match status" value="2"/>
</dbReference>
<dbReference type="EMBL" id="JACVXC010000005">
    <property type="protein sequence ID" value="MBD0836346.1"/>
    <property type="molecule type" value="Genomic_DNA"/>
</dbReference>
<feature type="domain" description="CBS" evidence="3">
    <location>
        <begin position="86"/>
        <end position="139"/>
    </location>
</feature>
<dbReference type="PANTHER" id="PTHR43080">
    <property type="entry name" value="CBS DOMAIN-CONTAINING PROTEIN CBSX3, MITOCHONDRIAL"/>
    <property type="match status" value="1"/>
</dbReference>
<dbReference type="PANTHER" id="PTHR43080:SF2">
    <property type="entry name" value="CBS DOMAIN-CONTAINING PROTEIN"/>
    <property type="match status" value="1"/>
</dbReference>
<comment type="caution">
    <text evidence="4">The sequence shown here is derived from an EMBL/GenBank/DDBJ whole genome shotgun (WGS) entry which is preliminary data.</text>
</comment>
<proteinExistence type="predicted"/>
<evidence type="ECO:0000256" key="2">
    <source>
        <dbReference type="PROSITE-ProRule" id="PRU00703"/>
    </source>
</evidence>